<keyword evidence="2" id="KW-0677">Repeat</keyword>
<dbReference type="NCBIfam" id="TIGR04183">
    <property type="entry name" value="Por_Secre_tail"/>
    <property type="match status" value="1"/>
</dbReference>
<dbReference type="SUPFAM" id="SSF141072">
    <property type="entry name" value="CalX-like"/>
    <property type="match status" value="5"/>
</dbReference>
<keyword evidence="3" id="KW-0106">Calcium</keyword>
<dbReference type="Gene3D" id="2.60.40.2030">
    <property type="match status" value="5"/>
</dbReference>
<dbReference type="STRING" id="1267423.SAMN05216290_3052"/>
<dbReference type="Gene3D" id="2.60.40.10">
    <property type="entry name" value="Immunoglobulins"/>
    <property type="match status" value="4"/>
</dbReference>
<dbReference type="SUPFAM" id="SSF49313">
    <property type="entry name" value="Cadherin-like"/>
    <property type="match status" value="1"/>
</dbReference>
<dbReference type="RefSeq" id="WP_139177597.1">
    <property type="nucleotide sequence ID" value="NZ_FOIR01000002.1"/>
</dbReference>
<keyword evidence="4" id="KW-0406">Ion transport</keyword>
<dbReference type="InterPro" id="IPR003644">
    <property type="entry name" value="Calx_beta"/>
</dbReference>
<proteinExistence type="predicted"/>
<feature type="region of interest" description="Disordered" evidence="5">
    <location>
        <begin position="1255"/>
        <end position="1280"/>
    </location>
</feature>
<evidence type="ECO:0000256" key="4">
    <source>
        <dbReference type="ARBA" id="ARBA00023065"/>
    </source>
</evidence>
<feature type="domain" description="Cadherin" evidence="6">
    <location>
        <begin position="2008"/>
        <end position="2108"/>
    </location>
</feature>
<dbReference type="InterPro" id="IPR013783">
    <property type="entry name" value="Ig-like_fold"/>
</dbReference>
<name>A0A1I0R103_9BACT</name>
<dbReference type="PANTHER" id="PTHR11878">
    <property type="entry name" value="SODIUM/CALCIUM EXCHANGER"/>
    <property type="match status" value="1"/>
</dbReference>
<dbReference type="InterPro" id="IPR032812">
    <property type="entry name" value="SbsA_Ig"/>
</dbReference>
<evidence type="ECO:0000256" key="2">
    <source>
        <dbReference type="ARBA" id="ARBA00022737"/>
    </source>
</evidence>
<dbReference type="InterPro" id="IPR015919">
    <property type="entry name" value="Cadherin-like_sf"/>
</dbReference>
<dbReference type="EMBL" id="FOIR01000002">
    <property type="protein sequence ID" value="SEW33762.1"/>
    <property type="molecule type" value="Genomic_DNA"/>
</dbReference>
<dbReference type="PANTHER" id="PTHR11878:SF65">
    <property type="entry name" value="NA_CA-EXCHANGE PROTEIN, ISOFORM G"/>
    <property type="match status" value="1"/>
</dbReference>
<dbReference type="InterPro" id="IPR044016">
    <property type="entry name" value="Big_13"/>
</dbReference>
<reference evidence="8" key="1">
    <citation type="submission" date="2016-10" db="EMBL/GenBank/DDBJ databases">
        <authorList>
            <person name="Varghese N."/>
            <person name="Submissions S."/>
        </authorList>
    </citation>
    <scope>NUCLEOTIDE SEQUENCE [LARGE SCALE GENOMIC DNA]</scope>
    <source>
        <strain evidence="8">CGMCC 1.12402</strain>
    </source>
</reference>
<dbReference type="GO" id="GO:0030001">
    <property type="term" value="P:metal ion transport"/>
    <property type="evidence" value="ECO:0007669"/>
    <property type="project" value="TreeGrafter"/>
</dbReference>
<dbReference type="Pfam" id="PF18962">
    <property type="entry name" value="Por_Secre_tail"/>
    <property type="match status" value="1"/>
</dbReference>
<dbReference type="GO" id="GO:0005509">
    <property type="term" value="F:calcium ion binding"/>
    <property type="evidence" value="ECO:0007669"/>
    <property type="project" value="InterPro"/>
</dbReference>
<dbReference type="GO" id="GO:0007156">
    <property type="term" value="P:homophilic cell adhesion via plasma membrane adhesion molecules"/>
    <property type="evidence" value="ECO:0007669"/>
    <property type="project" value="InterPro"/>
</dbReference>
<dbReference type="GeneID" id="99987733"/>
<dbReference type="InterPro" id="IPR044048">
    <property type="entry name" value="Big_12"/>
</dbReference>
<dbReference type="Pfam" id="PF13205">
    <property type="entry name" value="Big_5"/>
    <property type="match status" value="2"/>
</dbReference>
<dbReference type="OrthoDB" id="1488158at2"/>
<evidence type="ECO:0000259" key="6">
    <source>
        <dbReference type="PROSITE" id="PS50268"/>
    </source>
</evidence>
<evidence type="ECO:0000313" key="7">
    <source>
        <dbReference type="EMBL" id="SEW33762.1"/>
    </source>
</evidence>
<keyword evidence="1" id="KW-0732">Signal</keyword>
<dbReference type="InterPro" id="IPR026444">
    <property type="entry name" value="Secre_tail"/>
</dbReference>
<dbReference type="Pfam" id="PF03160">
    <property type="entry name" value="Calx-beta"/>
    <property type="match status" value="6"/>
</dbReference>
<accession>A0A1I0R103</accession>
<dbReference type="CDD" id="cd11304">
    <property type="entry name" value="Cadherin_repeat"/>
    <property type="match status" value="1"/>
</dbReference>
<dbReference type="InterPro" id="IPR038081">
    <property type="entry name" value="CalX-like_sf"/>
</dbReference>
<keyword evidence="8" id="KW-1185">Reference proteome</keyword>
<gene>
    <name evidence="7" type="ORF">SAMN05216290_3052</name>
</gene>
<evidence type="ECO:0000256" key="5">
    <source>
        <dbReference type="SAM" id="MobiDB-lite"/>
    </source>
</evidence>
<feature type="compositionally biased region" description="Polar residues" evidence="5">
    <location>
        <begin position="1256"/>
        <end position="1280"/>
    </location>
</feature>
<dbReference type="GO" id="GO:0007154">
    <property type="term" value="P:cell communication"/>
    <property type="evidence" value="ECO:0007669"/>
    <property type="project" value="InterPro"/>
</dbReference>
<dbReference type="InterPro" id="IPR002126">
    <property type="entry name" value="Cadherin-like_dom"/>
</dbReference>
<evidence type="ECO:0000313" key="8">
    <source>
        <dbReference type="Proteomes" id="UP000199437"/>
    </source>
</evidence>
<dbReference type="InterPro" id="IPR051171">
    <property type="entry name" value="CaCA"/>
</dbReference>
<sequence>RQSPTTTPTNADQLVWDVTFDEAVANVGTADFSVSGTTGTVTTVTNPSGNVYRVTASGGDLASLNATVTLSFSGAQDIADAAGNALVNTTPTGTNDNTFVVDNTAATITSITAPADGSYNSGKNLTFTVAFSDAVNYDDGSSCEPPYLVIDVGGSTKAATYASGNGTNIWTFTYSVGVTDSDSDGIVISSFDVGDVGVEDEAGNALNTTLPTLPNTSAILVDNAAPTISTLSPADNATGVSLNGDFTLTFNEDVAANTGNVTVHRVSDDGVVRTFDVTNNTVVSISGNVVTFDNTSDLALITEHYILVDNGAFEDVAGNAFGGIISTSAWSFTTTDQTEISINDPSVAEGESGSTSLTFTVSLSQPAPAGGATVAYATSDGTASSASDYTAASGTVSFAVGESSKTITVSVAGDAIVEDDETITVTLTSPTGTNMVIGDGTGTGTITNDDQATVTIADVTVDEEDGTATVSLVLDKAVDGGLTVDLSTADGTATTADSDYTALVSSPVTFTGTVGESKNVNITIGSDSKLEANETFTVAMSNLTPATVASGDIDVTDDATVTINNDDTATVTIADESGNEDDGAITLTATLDNPVQGGFTLEVITVDGTATVANSDYTALVGQSLTFAGTAGETETFTVTPGLDAIVEANETFKVSMTNLSATTLAVGVSDEATVTITNDDAATFAIDDVTKNENADGGATTTYTFTATLTGSIDQAISVDYATSNGTASASDYTAATGTLNFTGTDGETQTFNVTVANDDIVELDETFTVTLSNVQAGGKNVTISDATGLGTITNDDAASISIDDVSKAENADGGATTDFVFTVTLNKAVDTGISLSYATNDATATTADGDYTSASGQLNFAGTAGETEEITVTVANDGLAEFDEGFGVTLSSLQASGRNVTISDNVGLGTIENDDTAGFTITETAGSTEITEAGGTDSFDVVLDAEPLSDVVISITSGDTGEGTVSASTLTFTTANWNTAQTVTVTGVDDDIIDGTQSFNITLAIEDATSDDVYDPVADQTVSVDNTDDDIAGFTISKTTATVSETGTTDQFTVVLDAEPGSDVVINVSSNDTGEATVGSAALTFTSINWDTPQTVVITGTDDAIEDGHVMSTITLSVDVAASDSDFGGLADQTVTVTTNDDDDLTAPSGYSVTLNDALVGGAEVSTSTFTFAGAEVGTTYNYTVSSSNGGTNVTGSGTIATATDQVTLADLSGLNDGTLTLSVTLTDASSNVGTAATDDTVLDTTAPVAPIVTSVSDDTGSSASDGITSDNTPSVNGTAEANATIEIFVDGNSVGTTTADASGDWTLAYTGVTPLTDGTIAVTANATDAAGNTGANSTAVNVTVDTTAPAAATFNGITNDTGASSSDGIINDMSNVTISGTAEANATFDLTFNGVTYSGLSVDGSGNWSMDISNALTEDARETVSITITDAAGNTSAAATYDITLDITAPEAPAVDLDATSDKGTSDSDDLTNYTIGDAMTFSGTAEASASVEVELTYNGTTFTGLPATTDGSGNWSIDVGSTIGGVLVDGTVNDLTLRAMATDVAGNVGTAGELTIVLDQALDATLTPADNATDVLPNANLVMNFSEDVYKGTGNITIKQSSDDTVLETIDITSANVVVSGAEVTIDPTSLLLPPSEEFYVTVDAGAFTDDAGNSYVGISNNTAWTFTIIAAPVVTSVSVPAADTYGIGDELEFTVNFTLPVNTSGSLSLPITLGASAKEATVAADASNSNSLTFSYTIAEGDLDTDGIAIGSNINLNGGSIVDQFATNAILALNNVASTAAINVDGIRAIPTLSTATGSLTNEALTVTVTYDEQVTGLELTDFTIANGTASDLSVVTAGLVWTATVTPSADGAVSVTLPAGTVNDQAGNTSAASANTISTTFDGTAPTVSSITRAEADQLNTADTDANFTVTFSEDVTGVDIADFETVVTGTATASINSVTVVDAKTYTVNVNGVSGEGTIGLNLKANSSILDAATNALTADFTGDVYTTNYLPTAIGLSSSSIDENSAVGSVVGTIASTDQDATDSHTYTLVAGTGDTDNASFSINGNQLLTAEVFDFETKDSYSIRVKTDDGFGGTFEQALTITVDNVLEYSVFVTGEGAFEETILGFSTTKTWTATNNGELPVEVRVASTPTGFSVVPGSFILGVGESKEINAVFTPESAREYSGNVVFDYEGGVEVEAVSGEGVIVTDVDDQLIDEAAISVYPNPASDVITLDLTELYGLPVDVNIYNATGKPMFTKKDITDSKVEVRVTSYESGIYIVRFSNDKSVVNKKVMIKR</sequence>
<dbReference type="Pfam" id="PF19077">
    <property type="entry name" value="Big_13"/>
    <property type="match status" value="3"/>
</dbReference>
<keyword evidence="4" id="KW-0813">Transport</keyword>
<dbReference type="Pfam" id="PF19078">
    <property type="entry name" value="Big_12"/>
    <property type="match status" value="1"/>
</dbReference>
<organism evidence="7 8">
    <name type="scientific">Roseivirga pacifica</name>
    <dbReference type="NCBI Taxonomy" id="1267423"/>
    <lineage>
        <taxon>Bacteria</taxon>
        <taxon>Pseudomonadati</taxon>
        <taxon>Bacteroidota</taxon>
        <taxon>Cytophagia</taxon>
        <taxon>Cytophagales</taxon>
        <taxon>Roseivirgaceae</taxon>
        <taxon>Roseivirga</taxon>
    </lineage>
</organism>
<dbReference type="Gene3D" id="2.60.40.60">
    <property type="entry name" value="Cadherins"/>
    <property type="match status" value="1"/>
</dbReference>
<dbReference type="NCBIfam" id="NF033510">
    <property type="entry name" value="Ca_tandemer"/>
    <property type="match status" value="3"/>
</dbReference>
<evidence type="ECO:0000256" key="1">
    <source>
        <dbReference type="ARBA" id="ARBA00022729"/>
    </source>
</evidence>
<dbReference type="Proteomes" id="UP000199437">
    <property type="component" value="Unassembled WGS sequence"/>
</dbReference>
<feature type="non-terminal residue" evidence="7">
    <location>
        <position position="1"/>
    </location>
</feature>
<evidence type="ECO:0000256" key="3">
    <source>
        <dbReference type="ARBA" id="ARBA00022837"/>
    </source>
</evidence>
<protein>
    <submittedName>
        <fullName evidence="7">Por secretion system C-terminal sorting domain-containing protein</fullName>
    </submittedName>
</protein>
<dbReference type="PROSITE" id="PS50268">
    <property type="entry name" value="CADHERIN_2"/>
    <property type="match status" value="1"/>
</dbReference>
<dbReference type="GO" id="GO:0016020">
    <property type="term" value="C:membrane"/>
    <property type="evidence" value="ECO:0007669"/>
    <property type="project" value="InterPro"/>
</dbReference>
<dbReference type="SMART" id="SM00237">
    <property type="entry name" value="Calx_beta"/>
    <property type="match status" value="4"/>
</dbReference>